<reference evidence="2 3" key="1">
    <citation type="journal article" date="2014" name="Agronomy (Basel)">
        <title>A Draft Genome Sequence for Ensete ventricosum, the Drought-Tolerant Tree Against Hunger.</title>
        <authorList>
            <person name="Harrison J."/>
            <person name="Moore K.A."/>
            <person name="Paszkiewicz K."/>
            <person name="Jones T."/>
            <person name="Grant M."/>
            <person name="Ambacheew D."/>
            <person name="Muzemil S."/>
            <person name="Studholme D.J."/>
        </authorList>
    </citation>
    <scope>NUCLEOTIDE SEQUENCE [LARGE SCALE GENOMIC DNA]</scope>
</reference>
<dbReference type="AlphaFoldDB" id="A0A427AQ35"/>
<dbReference type="Proteomes" id="UP000287651">
    <property type="component" value="Unassembled WGS sequence"/>
</dbReference>
<protein>
    <submittedName>
        <fullName evidence="2">Uncharacterized protein</fullName>
    </submittedName>
</protein>
<sequence>MKFVGILDKREKALSNKNMQIVRLSKASGGGRPLPSTRAFAPRSSASEASPLTPAEQRRIKRQKAHLSSSFPSPAGLRFPVVIGGEEDPNPSFYRREEPSRLESGFSGPLQLGASFRRLDPSVRNFLY</sequence>
<proteinExistence type="predicted"/>
<evidence type="ECO:0000313" key="3">
    <source>
        <dbReference type="Proteomes" id="UP000287651"/>
    </source>
</evidence>
<gene>
    <name evidence="2" type="ORF">B296_00026655</name>
</gene>
<evidence type="ECO:0000256" key="1">
    <source>
        <dbReference type="SAM" id="MobiDB-lite"/>
    </source>
</evidence>
<comment type="caution">
    <text evidence="2">The sequence shown here is derived from an EMBL/GenBank/DDBJ whole genome shotgun (WGS) entry which is preliminary data.</text>
</comment>
<feature type="region of interest" description="Disordered" evidence="1">
    <location>
        <begin position="24"/>
        <end position="107"/>
    </location>
</feature>
<name>A0A427AQ35_ENSVE</name>
<evidence type="ECO:0000313" key="2">
    <source>
        <dbReference type="EMBL" id="RRT78344.1"/>
    </source>
</evidence>
<dbReference type="EMBL" id="AMZH03001701">
    <property type="protein sequence ID" value="RRT78344.1"/>
    <property type="molecule type" value="Genomic_DNA"/>
</dbReference>
<organism evidence="2 3">
    <name type="scientific">Ensete ventricosum</name>
    <name type="common">Abyssinian banana</name>
    <name type="synonym">Musa ensete</name>
    <dbReference type="NCBI Taxonomy" id="4639"/>
    <lineage>
        <taxon>Eukaryota</taxon>
        <taxon>Viridiplantae</taxon>
        <taxon>Streptophyta</taxon>
        <taxon>Embryophyta</taxon>
        <taxon>Tracheophyta</taxon>
        <taxon>Spermatophyta</taxon>
        <taxon>Magnoliopsida</taxon>
        <taxon>Liliopsida</taxon>
        <taxon>Zingiberales</taxon>
        <taxon>Musaceae</taxon>
        <taxon>Ensete</taxon>
    </lineage>
</organism>
<accession>A0A427AQ35</accession>